<dbReference type="EMBL" id="ACYH01000041">
    <property type="protein sequence ID" value="EEV20141.1"/>
    <property type="molecule type" value="Genomic_DNA"/>
</dbReference>
<dbReference type="AlphaFoldDB" id="C8PR37"/>
<dbReference type="eggNOG" id="ENOG5031CX0">
    <property type="taxonomic scope" value="Bacteria"/>
</dbReference>
<dbReference type="GeneID" id="301462205"/>
<evidence type="ECO:0000313" key="1">
    <source>
        <dbReference type="EMBL" id="EEV20141.1"/>
    </source>
</evidence>
<accession>C8PR37</accession>
<sequence>MKKSLFFCTVFCFALAAYPQERTQADGIEAIQNNTVRPEITIEPDAASEITAAQEDKVQDSMAEIKINKLIQQGLFKNKDLINRQALLLTEEQRINIQEQHRLGYVKPLLFNSLLGFGIGNFINKDRAGGITHVVIDSLTVGTILVAGYIYLRGAAIYLVALPFLLFDQNDSIGLSDTLSSIDNSMKICKIIVQTGFGVLLANRVASIISVSVHTAKYNKTLKEALNPVRTNVSVQAIPIIAPNQFGLALSINY</sequence>
<dbReference type="Proteomes" id="UP000004509">
    <property type="component" value="Unassembled WGS sequence"/>
</dbReference>
<gene>
    <name evidence="1" type="ORF">TREVI0001_0907</name>
</gene>
<dbReference type="OrthoDB" id="350562at2"/>
<proteinExistence type="predicted"/>
<name>C8PR37_9SPIR</name>
<reference evidence="1 2" key="1">
    <citation type="submission" date="2009-07" db="EMBL/GenBank/DDBJ databases">
        <authorList>
            <person name="Madupu R."/>
            <person name="Sebastian Y."/>
            <person name="Durkin A.S."/>
            <person name="Torralba M."/>
            <person name="Methe B."/>
            <person name="Sutton G.G."/>
            <person name="Strausberg R.L."/>
            <person name="Nelson K.E."/>
        </authorList>
    </citation>
    <scope>NUCLEOTIDE SEQUENCE [LARGE SCALE GENOMIC DNA]</scope>
    <source>
        <strain evidence="1 2">ATCC 35580</strain>
    </source>
</reference>
<protein>
    <submittedName>
        <fullName evidence="1">Uncharacterized protein</fullName>
    </submittedName>
</protein>
<evidence type="ECO:0000313" key="2">
    <source>
        <dbReference type="Proteomes" id="UP000004509"/>
    </source>
</evidence>
<comment type="caution">
    <text evidence="1">The sequence shown here is derived from an EMBL/GenBank/DDBJ whole genome shotgun (WGS) entry which is preliminary data.</text>
</comment>
<dbReference type="RefSeq" id="WP_006189179.1">
    <property type="nucleotide sequence ID" value="NZ_ACYH01000041.1"/>
</dbReference>
<organism evidence="1 2">
    <name type="scientific">Treponema vincentii ATCC 35580</name>
    <dbReference type="NCBI Taxonomy" id="596324"/>
    <lineage>
        <taxon>Bacteria</taxon>
        <taxon>Pseudomonadati</taxon>
        <taxon>Spirochaetota</taxon>
        <taxon>Spirochaetia</taxon>
        <taxon>Spirochaetales</taxon>
        <taxon>Treponemataceae</taxon>
        <taxon>Treponema</taxon>
    </lineage>
</organism>